<protein>
    <submittedName>
        <fullName evidence="1 4">Bm13312</fullName>
    </submittedName>
</protein>
<accession>A0A4E9ETK6</accession>
<evidence type="ECO:0000313" key="4">
    <source>
        <dbReference type="WBParaSite" id="Bm13312.1"/>
    </source>
</evidence>
<name>A0A0K0IXG4_BRUMA</name>
<dbReference type="WormBase" id="Bm13312">
    <property type="protein sequence ID" value="BM27489"/>
    <property type="gene ID" value="WBGene00233573"/>
</dbReference>
<reference evidence="1" key="2">
    <citation type="submission" date="2012-12" db="EMBL/GenBank/DDBJ databases">
        <authorList>
            <person name="Gao Y.W."/>
            <person name="Fan S.T."/>
            <person name="Sun H.T."/>
            <person name="Wang Z."/>
            <person name="Gao X.L."/>
            <person name="Li Y.G."/>
            <person name="Wang T.C."/>
            <person name="Zhang K."/>
            <person name="Xu W.W."/>
            <person name="Yu Z.J."/>
            <person name="Xia X.Z."/>
        </authorList>
    </citation>
    <scope>NUCLEOTIDE SEQUENCE</scope>
    <source>
        <strain evidence="1">FR3</strain>
    </source>
</reference>
<dbReference type="CTD" id="66057815"/>
<organism evidence="3 4">
    <name type="scientific">Brugia malayi</name>
    <name type="common">Filarial nematode worm</name>
    <dbReference type="NCBI Taxonomy" id="6279"/>
    <lineage>
        <taxon>Eukaryota</taxon>
        <taxon>Metazoa</taxon>
        <taxon>Ecdysozoa</taxon>
        <taxon>Nematoda</taxon>
        <taxon>Chromadorea</taxon>
        <taxon>Rhabditida</taxon>
        <taxon>Spirurina</taxon>
        <taxon>Spiruromorpha</taxon>
        <taxon>Filarioidea</taxon>
        <taxon>Onchocercidae</taxon>
        <taxon>Brugia</taxon>
    </lineage>
</organism>
<dbReference type="WBParaSite" id="Bm13312.1">
    <property type="protein sequence ID" value="Bm13312.1"/>
    <property type="gene ID" value="WBGene00233573"/>
</dbReference>
<dbReference type="RefSeq" id="XP_042929622.1">
    <property type="nucleotide sequence ID" value="XM_043073688.1"/>
</dbReference>
<gene>
    <name evidence="1 4 5" type="ORF">Bm13312</name>
    <name evidence="2" type="ORF">BM_BM13312</name>
    <name evidence="1" type="ORF">BM_Bm13312</name>
</gene>
<dbReference type="AlphaFoldDB" id="A0A0K0IXG4"/>
<reference evidence="2" key="3">
    <citation type="submission" date="2019-04" db="EMBL/GenBank/DDBJ databases">
        <authorList>
            <person name="Howe K."/>
            <person name="Paulini M."/>
            <person name="Williams G."/>
        </authorList>
    </citation>
    <scope>NUCLEOTIDE SEQUENCE [LARGE SCALE GENOMIC DNA]</scope>
    <source>
        <strain evidence="2">FR3</strain>
    </source>
</reference>
<evidence type="ECO:0000313" key="2">
    <source>
        <dbReference type="EMBL" id="VIO86638.1"/>
    </source>
</evidence>
<reference evidence="4" key="4">
    <citation type="submission" date="2019-12" db="UniProtKB">
        <authorList>
            <consortium name="WormBaseParasite"/>
        </authorList>
    </citation>
    <scope>IDENTIFICATION</scope>
</reference>
<sequence length="55" mass="6045">MDFHTILDLSLPNPANSSAASYVYKPVVLDRSFARGGVAVLSNALLEERTRICHQ</sequence>
<reference evidence="1 3" key="1">
    <citation type="journal article" date="2007" name="Science">
        <title>Draft genome of the filarial nematode parasite Brugia malayi.</title>
        <authorList>
            <person name="Ghedin E."/>
            <person name="Wang S."/>
            <person name="Spiro D."/>
            <person name="Caler E."/>
            <person name="Zhao Q."/>
            <person name="Crabtree J."/>
            <person name="Allen J.E."/>
            <person name="Delcher A.L."/>
            <person name="Guiliano D.B."/>
            <person name="Miranda-Saavedra D."/>
            <person name="Angiuoli S.V."/>
            <person name="Creasy T."/>
            <person name="Amedeo P."/>
            <person name="Haas B."/>
            <person name="El-Sayed N.M."/>
            <person name="Wortman J.R."/>
            <person name="Feldblyum T."/>
            <person name="Tallon L."/>
            <person name="Schatz M."/>
            <person name="Shumway M."/>
            <person name="Koo H."/>
            <person name="Salzberg S.L."/>
            <person name="Schobel S."/>
            <person name="Pertea M."/>
            <person name="Pop M."/>
            <person name="White O."/>
            <person name="Barton G.J."/>
            <person name="Carlow C.K."/>
            <person name="Crawford M.J."/>
            <person name="Daub J."/>
            <person name="Dimmic M.W."/>
            <person name="Estes C.F."/>
            <person name="Foster J.M."/>
            <person name="Ganatra M."/>
            <person name="Gregory W.F."/>
            <person name="Johnson N.M."/>
            <person name="Jin J."/>
            <person name="Komuniecki R."/>
            <person name="Korf I."/>
            <person name="Kumar S."/>
            <person name="Laney S."/>
            <person name="Li B.W."/>
            <person name="Li W."/>
            <person name="Lindblom T.H."/>
            <person name="Lustigman S."/>
            <person name="Ma D."/>
            <person name="Maina C.V."/>
            <person name="Martin D.M."/>
            <person name="McCarter J.P."/>
            <person name="McReynolds L."/>
            <person name="Mitreva M."/>
            <person name="Nutman T.B."/>
            <person name="Parkinson J."/>
            <person name="Peregrin-Alvarez J.M."/>
            <person name="Poole C."/>
            <person name="Ren Q."/>
            <person name="Saunders L."/>
            <person name="Sluder A.E."/>
            <person name="Smith K."/>
            <person name="Stanke M."/>
            <person name="Unnasch T.R."/>
            <person name="Ware J."/>
            <person name="Wei A.D."/>
            <person name="Weil G."/>
            <person name="Williams D.J."/>
            <person name="Zhang Y."/>
            <person name="Williams S.A."/>
            <person name="Fraser-Liggett C."/>
            <person name="Slatko B."/>
            <person name="Blaxter M.L."/>
            <person name="Scott A.L."/>
        </authorList>
    </citation>
    <scope>NUCLEOTIDE SEQUENCE</scope>
    <source>
        <strain evidence="1 3">FR3</strain>
    </source>
</reference>
<dbReference type="KEGG" id="bmy:BM_BM13312"/>
<dbReference type="Proteomes" id="UP000006672">
    <property type="component" value="Unassembled WGS sequence"/>
</dbReference>
<evidence type="ECO:0000313" key="5">
    <source>
        <dbReference type="WormBase" id="Bm13312"/>
    </source>
</evidence>
<proteinExistence type="predicted"/>
<keyword evidence="3" id="KW-1185">Reference proteome</keyword>
<dbReference type="EMBL" id="LN857014">
    <property type="protein sequence ID" value="CRZ26016.1"/>
    <property type="molecule type" value="Genomic_DNA"/>
</dbReference>
<dbReference type="GeneID" id="66057815"/>
<dbReference type="EMBL" id="CAAKNF010000196">
    <property type="protein sequence ID" value="VIO86638.1"/>
    <property type="molecule type" value="Genomic_DNA"/>
</dbReference>
<evidence type="ECO:0000313" key="1">
    <source>
        <dbReference type="EMBL" id="CRZ26016.1"/>
    </source>
</evidence>
<evidence type="ECO:0000313" key="3">
    <source>
        <dbReference type="Proteomes" id="UP000006672"/>
    </source>
</evidence>
<accession>A0A0K0IXG4</accession>